<dbReference type="AlphaFoldDB" id="A0A914VJY2"/>
<evidence type="ECO:0000313" key="1">
    <source>
        <dbReference type="Proteomes" id="UP000887566"/>
    </source>
</evidence>
<sequence>MGSCLETEATLSEEMDGLVERFASRRPLLDERNDSTLLPELLTGSLRL</sequence>
<protein>
    <submittedName>
        <fullName evidence="2">Uncharacterized protein</fullName>
    </submittedName>
</protein>
<organism evidence="1 2">
    <name type="scientific">Plectus sambesii</name>
    <dbReference type="NCBI Taxonomy" id="2011161"/>
    <lineage>
        <taxon>Eukaryota</taxon>
        <taxon>Metazoa</taxon>
        <taxon>Ecdysozoa</taxon>
        <taxon>Nematoda</taxon>
        <taxon>Chromadorea</taxon>
        <taxon>Plectida</taxon>
        <taxon>Plectina</taxon>
        <taxon>Plectoidea</taxon>
        <taxon>Plectidae</taxon>
        <taxon>Plectus</taxon>
    </lineage>
</organism>
<keyword evidence="1" id="KW-1185">Reference proteome</keyword>
<evidence type="ECO:0000313" key="2">
    <source>
        <dbReference type="WBParaSite" id="PSAMB.scaffold20042size764.g38003.t1"/>
    </source>
</evidence>
<reference evidence="2" key="1">
    <citation type="submission" date="2022-11" db="UniProtKB">
        <authorList>
            <consortium name="WormBaseParasite"/>
        </authorList>
    </citation>
    <scope>IDENTIFICATION</scope>
</reference>
<proteinExistence type="predicted"/>
<name>A0A914VJY2_9BILA</name>
<accession>A0A914VJY2</accession>
<dbReference type="WBParaSite" id="PSAMB.scaffold20042size764.g38003.t1">
    <property type="protein sequence ID" value="PSAMB.scaffold20042size764.g38003.t1"/>
    <property type="gene ID" value="PSAMB.scaffold20042size764.g38003"/>
</dbReference>
<dbReference type="Proteomes" id="UP000887566">
    <property type="component" value="Unplaced"/>
</dbReference>